<evidence type="ECO:0000313" key="2">
    <source>
        <dbReference type="EMBL" id="KAK0743327.1"/>
    </source>
</evidence>
<feature type="transmembrane region" description="Helical" evidence="1">
    <location>
        <begin position="6"/>
        <end position="22"/>
    </location>
</feature>
<keyword evidence="1" id="KW-0812">Transmembrane</keyword>
<keyword evidence="1" id="KW-1133">Transmembrane helix</keyword>
<dbReference type="EMBL" id="JAUKUD010000005">
    <property type="protein sequence ID" value="KAK0743327.1"/>
    <property type="molecule type" value="Genomic_DNA"/>
</dbReference>
<name>A0AA40K2J9_9PEZI</name>
<dbReference type="Proteomes" id="UP001172155">
    <property type="component" value="Unassembled WGS sequence"/>
</dbReference>
<keyword evidence="1" id="KW-0472">Membrane</keyword>
<evidence type="ECO:0000313" key="3">
    <source>
        <dbReference type="Proteomes" id="UP001172155"/>
    </source>
</evidence>
<dbReference type="AlphaFoldDB" id="A0AA40K2J9"/>
<keyword evidence="3" id="KW-1185">Reference proteome</keyword>
<evidence type="ECO:0000256" key="1">
    <source>
        <dbReference type="SAM" id="Phobius"/>
    </source>
</evidence>
<accession>A0AA40K2J9</accession>
<proteinExistence type="predicted"/>
<gene>
    <name evidence="2" type="ORF">B0T18DRAFT_490092</name>
</gene>
<reference evidence="2" key="1">
    <citation type="submission" date="2023-06" db="EMBL/GenBank/DDBJ databases">
        <title>Genome-scale phylogeny and comparative genomics of the fungal order Sordariales.</title>
        <authorList>
            <consortium name="Lawrence Berkeley National Laboratory"/>
            <person name="Hensen N."/>
            <person name="Bonometti L."/>
            <person name="Westerberg I."/>
            <person name="Brannstrom I.O."/>
            <person name="Guillou S."/>
            <person name="Cros-Aarteil S."/>
            <person name="Calhoun S."/>
            <person name="Haridas S."/>
            <person name="Kuo A."/>
            <person name="Mondo S."/>
            <person name="Pangilinan J."/>
            <person name="Riley R."/>
            <person name="LaButti K."/>
            <person name="Andreopoulos B."/>
            <person name="Lipzen A."/>
            <person name="Chen C."/>
            <person name="Yanf M."/>
            <person name="Daum C."/>
            <person name="Ng V."/>
            <person name="Clum A."/>
            <person name="Steindorff A."/>
            <person name="Ohm R."/>
            <person name="Martin F."/>
            <person name="Silar P."/>
            <person name="Natvig D."/>
            <person name="Lalanne C."/>
            <person name="Gautier V."/>
            <person name="Ament-velasquez S.L."/>
            <person name="Kruys A."/>
            <person name="Hutchinson M.I."/>
            <person name="Powell A.J."/>
            <person name="Barry K."/>
            <person name="Miller A.N."/>
            <person name="Grigoriev I.V."/>
            <person name="Debuchy R."/>
            <person name="Gladieux P."/>
            <person name="Thoren M.H."/>
            <person name="Johannesson H."/>
        </authorList>
    </citation>
    <scope>NUCLEOTIDE SEQUENCE</scope>
    <source>
        <strain evidence="2">SMH3187-1</strain>
    </source>
</reference>
<sequence length="100" mass="10818">MHTKHTVWGWAYSLTLCSVWLWHREDGQRGMTAILTGLPSLLPRDGKTLGSRASCPFEASDGSKVADSDAFANSLGVNAAASHGGVLVKFMDDQDMPRLN</sequence>
<protein>
    <submittedName>
        <fullName evidence="2">Uncharacterized protein</fullName>
    </submittedName>
</protein>
<comment type="caution">
    <text evidence="2">The sequence shown here is derived from an EMBL/GenBank/DDBJ whole genome shotgun (WGS) entry which is preliminary data.</text>
</comment>
<organism evidence="2 3">
    <name type="scientific">Schizothecium vesticola</name>
    <dbReference type="NCBI Taxonomy" id="314040"/>
    <lineage>
        <taxon>Eukaryota</taxon>
        <taxon>Fungi</taxon>
        <taxon>Dikarya</taxon>
        <taxon>Ascomycota</taxon>
        <taxon>Pezizomycotina</taxon>
        <taxon>Sordariomycetes</taxon>
        <taxon>Sordariomycetidae</taxon>
        <taxon>Sordariales</taxon>
        <taxon>Schizotheciaceae</taxon>
        <taxon>Schizothecium</taxon>
    </lineage>
</organism>